<sequence length="400" mass="41337">MTGHAPLSVPRKGPFTAGLGYDDALAQLQHRPQGASRPVEEDAVSAADNGSLGAYRPLRDAAHVSVAIGAGRAFRRLTAHAARALEPEARGADGMRIRVPQTEALDWWLAVGAFAIDRLRAACFSIPSHSGRTAATAPAALVEGQRHATRALGLSGQDTHTALEQSADGADELLSDDARGRLGTEDGLVWTGLLAEHAESVLQERALGTGRHLLGNAPPARHVEPGALDGTPGQLLADAYALLGPGPVGTRRAPDQDAGPAVEVLAGRTRRGLLRDADVAERHVSLAARRPSLLDAVAALEPGPRRADGAAVGHAQPVFKVRVALAHGLGVLHALVARLGRAVGTGRRVAVQGALLAVEDGARGAALDLARRVVAARDDVVQRELGGLPGRGAQDGLAAW</sequence>
<accession>A0A8H4PS89</accession>
<organism evidence="1 2">
    <name type="scientific">Ophiocordyceps sinensis</name>
    <dbReference type="NCBI Taxonomy" id="72228"/>
    <lineage>
        <taxon>Eukaryota</taxon>
        <taxon>Fungi</taxon>
        <taxon>Dikarya</taxon>
        <taxon>Ascomycota</taxon>
        <taxon>Pezizomycotina</taxon>
        <taxon>Sordariomycetes</taxon>
        <taxon>Hypocreomycetidae</taxon>
        <taxon>Hypocreales</taxon>
        <taxon>Ophiocordycipitaceae</taxon>
        <taxon>Ophiocordyceps</taxon>
    </lineage>
</organism>
<protein>
    <submittedName>
        <fullName evidence="1">Uncharacterized protein</fullName>
    </submittedName>
</protein>
<keyword evidence="2" id="KW-1185">Reference proteome</keyword>
<dbReference type="AlphaFoldDB" id="A0A8H4PS89"/>
<dbReference type="Proteomes" id="UP000557566">
    <property type="component" value="Unassembled WGS sequence"/>
</dbReference>
<evidence type="ECO:0000313" key="2">
    <source>
        <dbReference type="Proteomes" id="UP000557566"/>
    </source>
</evidence>
<evidence type="ECO:0000313" key="1">
    <source>
        <dbReference type="EMBL" id="KAF4509483.1"/>
    </source>
</evidence>
<gene>
    <name evidence="1" type="ORF">G6O67_003655</name>
</gene>
<reference evidence="1 2" key="1">
    <citation type="journal article" date="2020" name="Genome Biol. Evol.">
        <title>A new high-quality draft genome assembly of the Chinese cordyceps Ophiocordyceps sinensis.</title>
        <authorList>
            <person name="Shu R."/>
            <person name="Zhang J."/>
            <person name="Meng Q."/>
            <person name="Zhang H."/>
            <person name="Zhou G."/>
            <person name="Li M."/>
            <person name="Wu P."/>
            <person name="Zhao Y."/>
            <person name="Chen C."/>
            <person name="Qin Q."/>
        </authorList>
    </citation>
    <scope>NUCLEOTIDE SEQUENCE [LARGE SCALE GENOMIC DNA]</scope>
    <source>
        <strain evidence="1 2">IOZ07</strain>
    </source>
</reference>
<dbReference type="EMBL" id="JAAVMX010000004">
    <property type="protein sequence ID" value="KAF4509483.1"/>
    <property type="molecule type" value="Genomic_DNA"/>
</dbReference>
<proteinExistence type="predicted"/>
<name>A0A8H4PS89_9HYPO</name>
<comment type="caution">
    <text evidence="1">The sequence shown here is derived from an EMBL/GenBank/DDBJ whole genome shotgun (WGS) entry which is preliminary data.</text>
</comment>